<keyword evidence="3" id="KW-1185">Reference proteome</keyword>
<name>A0ABT9U592_PAEHA</name>
<dbReference type="Pfam" id="PF13618">
    <property type="entry name" value="Gluconate_2-dh3"/>
    <property type="match status" value="1"/>
</dbReference>
<dbReference type="PROSITE" id="PS51318">
    <property type="entry name" value="TAT"/>
    <property type="match status" value="1"/>
</dbReference>
<feature type="transmembrane region" description="Helical" evidence="1">
    <location>
        <begin position="23"/>
        <end position="44"/>
    </location>
</feature>
<reference evidence="2 3" key="1">
    <citation type="submission" date="2023-07" db="EMBL/GenBank/DDBJ databases">
        <title>Sorghum-associated microbial communities from plants grown in Nebraska, USA.</title>
        <authorList>
            <person name="Schachtman D."/>
        </authorList>
    </citation>
    <scope>NUCLEOTIDE SEQUENCE [LARGE SCALE GENOMIC DNA]</scope>
    <source>
        <strain evidence="2 3">CC482</strain>
    </source>
</reference>
<evidence type="ECO:0000313" key="3">
    <source>
        <dbReference type="Proteomes" id="UP001229346"/>
    </source>
</evidence>
<organism evidence="2 3">
    <name type="scientific">Paenibacillus harenae</name>
    <dbReference type="NCBI Taxonomy" id="306543"/>
    <lineage>
        <taxon>Bacteria</taxon>
        <taxon>Bacillati</taxon>
        <taxon>Bacillota</taxon>
        <taxon>Bacilli</taxon>
        <taxon>Bacillales</taxon>
        <taxon>Paenibacillaceae</taxon>
        <taxon>Paenibacillus</taxon>
    </lineage>
</organism>
<sequence length="259" mass="28944">MVENDQQKAAARKTVDGSSRRRFLVNSGYALGGLVVGGALGTLIKPKTTEQTAPNKTNGEQAATPKNYNQALMFFTQEQFQIAESAMERIFPEDDTGPGATSLGVAFFLDHQLAGEWGFNSRDYMSPPFFAGEKEQGYQGRLKRREIFEIGLRELENYSQQQYQSRFVKLTPEQQDEVLKAFESDTVKLTTISAGSFFKMLRSSTLEGAYSDPLYGGNANMSGWKMRNYPGSQMSYLDAIDKDFTKIEPSSLQDHLAMN</sequence>
<dbReference type="GO" id="GO:0033717">
    <property type="term" value="F:gluconate 2-dehydrogenase (acceptor) activity"/>
    <property type="evidence" value="ECO:0007669"/>
    <property type="project" value="UniProtKB-EC"/>
</dbReference>
<dbReference type="Proteomes" id="UP001229346">
    <property type="component" value="Unassembled WGS sequence"/>
</dbReference>
<dbReference type="EMBL" id="JAUSSU010000009">
    <property type="protein sequence ID" value="MDQ0114812.1"/>
    <property type="molecule type" value="Genomic_DNA"/>
</dbReference>
<dbReference type="RefSeq" id="WP_307206206.1">
    <property type="nucleotide sequence ID" value="NZ_JAUSSU010000009.1"/>
</dbReference>
<evidence type="ECO:0000313" key="2">
    <source>
        <dbReference type="EMBL" id="MDQ0114812.1"/>
    </source>
</evidence>
<keyword evidence="1" id="KW-0472">Membrane</keyword>
<protein>
    <submittedName>
        <fullName evidence="2">Gluconate 2-dehydrogenase gamma chain</fullName>
        <ecNumber evidence="2">1.1.99.3</ecNumber>
    </submittedName>
</protein>
<evidence type="ECO:0000256" key="1">
    <source>
        <dbReference type="SAM" id="Phobius"/>
    </source>
</evidence>
<keyword evidence="1" id="KW-1133">Transmembrane helix</keyword>
<proteinExistence type="predicted"/>
<keyword evidence="1" id="KW-0812">Transmembrane</keyword>
<comment type="caution">
    <text evidence="2">The sequence shown here is derived from an EMBL/GenBank/DDBJ whole genome shotgun (WGS) entry which is preliminary data.</text>
</comment>
<gene>
    <name evidence="2" type="ORF">J2T15_004269</name>
</gene>
<dbReference type="InterPro" id="IPR027056">
    <property type="entry name" value="Gluconate_2DH_su3"/>
</dbReference>
<accession>A0ABT9U592</accession>
<dbReference type="InterPro" id="IPR006311">
    <property type="entry name" value="TAT_signal"/>
</dbReference>
<keyword evidence="2" id="KW-0560">Oxidoreductase</keyword>
<dbReference type="EC" id="1.1.99.3" evidence="2"/>